<dbReference type="RefSeq" id="WP_155543049.1">
    <property type="nucleotide sequence ID" value="NZ_CABVGP010000001.1"/>
</dbReference>
<protein>
    <submittedName>
        <fullName evidence="1">Uncharacterized protein</fullName>
    </submittedName>
</protein>
<gene>
    <name evidence="1" type="ORF">AA23TX_02988</name>
</gene>
<dbReference type="Proteomes" id="UP000399805">
    <property type="component" value="Unassembled WGS sequence"/>
</dbReference>
<sequence length="374" mass="41886">MVDFRQLTELDVAGLETFAEQWALVHQKLHRMRDAYESAVVTPLEDGEWAGKGGEAATKYCARIRWDFDAVDAEVKALRKYIDVEADGSAGTAGVKGLEGHQRAVLDLQRQAREQGMTVTPAGQVTWDDTPGVSPGYFDALGEQADIADGLEKQIQAHLRQATEIDEELARNLKVVFGTQDNFETEDRRYGVLPPTEHDRRVWNQLHNVVLLGLVKQGNDHAAWLLQHYLDGDGKTVEAPVQDMLDDMPSFREQVAKSVAEVGKGPDGPFTTGWTTTAPDLRRDGKGGQDWYYSFNHFQYRLVGEKHGDQVDYHVEIRKRYDWGIPSEHRRDLEKDSPVLDVDFEQADIAHLNTTGKARDFDVIGSSGPKTATV</sequence>
<dbReference type="AlphaFoldDB" id="A0A6I8LPX4"/>
<dbReference type="EMBL" id="CABVGP010000001">
    <property type="protein sequence ID" value="VVJ17967.1"/>
    <property type="molecule type" value="Genomic_DNA"/>
</dbReference>
<keyword evidence="2" id="KW-1185">Reference proteome</keyword>
<evidence type="ECO:0000313" key="2">
    <source>
        <dbReference type="Proteomes" id="UP000399805"/>
    </source>
</evidence>
<proteinExistence type="predicted"/>
<evidence type="ECO:0000313" key="1">
    <source>
        <dbReference type="EMBL" id="VVJ17967.1"/>
    </source>
</evidence>
<accession>A0A6I8LPX4</accession>
<name>A0A6I8LPX4_9PSEU</name>
<organism evidence="1 2">
    <name type="scientific">Amycolatopsis camponoti</name>
    <dbReference type="NCBI Taxonomy" id="2606593"/>
    <lineage>
        <taxon>Bacteria</taxon>
        <taxon>Bacillati</taxon>
        <taxon>Actinomycetota</taxon>
        <taxon>Actinomycetes</taxon>
        <taxon>Pseudonocardiales</taxon>
        <taxon>Pseudonocardiaceae</taxon>
        <taxon>Amycolatopsis</taxon>
    </lineage>
</organism>
<reference evidence="1 2" key="1">
    <citation type="submission" date="2019-09" db="EMBL/GenBank/DDBJ databases">
        <authorList>
            <person name="Leyn A S."/>
        </authorList>
    </citation>
    <scope>NUCLEOTIDE SEQUENCE [LARGE SCALE GENOMIC DNA]</scope>
    <source>
        <strain evidence="1">AA231_1</strain>
    </source>
</reference>